<keyword evidence="3" id="KW-1185">Reference proteome</keyword>
<dbReference type="STRING" id="86630.A0A367IXG3"/>
<dbReference type="AlphaFoldDB" id="A0A367IXG3"/>
<keyword evidence="1" id="KW-0472">Membrane</keyword>
<evidence type="ECO:0000256" key="1">
    <source>
        <dbReference type="SAM" id="Phobius"/>
    </source>
</evidence>
<dbReference type="PANTHER" id="PTHR31965:SF1">
    <property type="entry name" value="TRANSMEMBRANE PROTEIN 42"/>
    <property type="match status" value="1"/>
</dbReference>
<protein>
    <recommendedName>
        <fullName evidence="4">EamA domain-containing protein</fullName>
    </recommendedName>
</protein>
<accession>A0A367IXG3</accession>
<keyword evidence="1" id="KW-0812">Transmembrane</keyword>
<evidence type="ECO:0000313" key="3">
    <source>
        <dbReference type="Proteomes" id="UP000252139"/>
    </source>
</evidence>
<keyword evidence="1" id="KW-1133">Transmembrane helix</keyword>
<feature type="transmembrane region" description="Helical" evidence="1">
    <location>
        <begin position="84"/>
        <end position="106"/>
    </location>
</feature>
<organism evidence="2 3">
    <name type="scientific">Rhizopus azygosporus</name>
    <name type="common">Rhizopus microsporus var. azygosporus</name>
    <dbReference type="NCBI Taxonomy" id="86630"/>
    <lineage>
        <taxon>Eukaryota</taxon>
        <taxon>Fungi</taxon>
        <taxon>Fungi incertae sedis</taxon>
        <taxon>Mucoromycota</taxon>
        <taxon>Mucoromycotina</taxon>
        <taxon>Mucoromycetes</taxon>
        <taxon>Mucorales</taxon>
        <taxon>Mucorineae</taxon>
        <taxon>Rhizopodaceae</taxon>
        <taxon>Rhizopus</taxon>
    </lineage>
</organism>
<evidence type="ECO:0008006" key="4">
    <source>
        <dbReference type="Google" id="ProtNLM"/>
    </source>
</evidence>
<feature type="transmembrane region" description="Helical" evidence="1">
    <location>
        <begin position="49"/>
        <end position="72"/>
    </location>
</feature>
<dbReference type="InterPro" id="IPR039632">
    <property type="entry name" value="TMEM42"/>
</dbReference>
<dbReference type="PANTHER" id="PTHR31965">
    <property type="entry name" value="TRANSMEMBRANE PROTEIN 42"/>
    <property type="match status" value="1"/>
</dbReference>
<sequence length="137" mass="15197">MTSKASFIFFAITSGLFAAFSSVFAKLFSDEKTKLLHSYIQLSFVPEETTLLVTRILFFAFTFICNSVMWTMFTKALNSASSSVQVSIVNGAANFSASAILGYLVFNEPLTVRWWIGACFILSGTILLSKSQKEKKE</sequence>
<dbReference type="Gene3D" id="1.10.3730.20">
    <property type="match status" value="1"/>
</dbReference>
<comment type="caution">
    <text evidence="2">The sequence shown here is derived from an EMBL/GenBank/DDBJ whole genome shotgun (WGS) entry which is preliminary data.</text>
</comment>
<proteinExistence type="predicted"/>
<feature type="transmembrane region" description="Helical" evidence="1">
    <location>
        <begin position="112"/>
        <end position="129"/>
    </location>
</feature>
<name>A0A367IXG3_RHIAZ</name>
<evidence type="ECO:0000313" key="2">
    <source>
        <dbReference type="EMBL" id="RCH82299.1"/>
    </source>
</evidence>
<dbReference type="OrthoDB" id="5854584at2759"/>
<dbReference type="SUPFAM" id="SSF103481">
    <property type="entry name" value="Multidrug resistance efflux transporter EmrE"/>
    <property type="match status" value="1"/>
</dbReference>
<gene>
    <name evidence="2" type="ORF">CU097_002588</name>
</gene>
<reference evidence="2 3" key="1">
    <citation type="journal article" date="2018" name="G3 (Bethesda)">
        <title>Phylogenetic and Phylogenomic Definition of Rhizopus Species.</title>
        <authorList>
            <person name="Gryganskyi A.P."/>
            <person name="Golan J."/>
            <person name="Dolatabadi S."/>
            <person name="Mondo S."/>
            <person name="Robb S."/>
            <person name="Idnurm A."/>
            <person name="Muszewska A."/>
            <person name="Steczkiewicz K."/>
            <person name="Masonjones S."/>
            <person name="Liao H.L."/>
            <person name="Gajdeczka M.T."/>
            <person name="Anike F."/>
            <person name="Vuek A."/>
            <person name="Anishchenko I.M."/>
            <person name="Voigt K."/>
            <person name="de Hoog G.S."/>
            <person name="Smith M.E."/>
            <person name="Heitman J."/>
            <person name="Vilgalys R."/>
            <person name="Stajich J.E."/>
        </authorList>
    </citation>
    <scope>NUCLEOTIDE SEQUENCE [LARGE SCALE GENOMIC DNA]</scope>
    <source>
        <strain evidence="2 3">CBS 357.93</strain>
    </source>
</reference>
<dbReference type="Proteomes" id="UP000252139">
    <property type="component" value="Unassembled WGS sequence"/>
</dbReference>
<dbReference type="EMBL" id="PJQL01003069">
    <property type="protein sequence ID" value="RCH82299.1"/>
    <property type="molecule type" value="Genomic_DNA"/>
</dbReference>
<dbReference type="InterPro" id="IPR037185">
    <property type="entry name" value="EmrE-like"/>
</dbReference>